<protein>
    <submittedName>
        <fullName evidence="2">BadF-type ATPase</fullName>
    </submittedName>
</protein>
<reference evidence="2 3" key="1">
    <citation type="submission" date="2016-10" db="EMBL/GenBank/DDBJ databases">
        <authorList>
            <person name="de Groot N.N."/>
        </authorList>
    </citation>
    <scope>NUCLEOTIDE SEQUENCE [LARGE SCALE GENOMIC DNA]</scope>
    <source>
        <strain evidence="2 3">GAS232</strain>
    </source>
</reference>
<gene>
    <name evidence="2" type="ORF">SAMN05444167_3514</name>
</gene>
<dbReference type="EMBL" id="LT629690">
    <property type="protein sequence ID" value="SDF85832.1"/>
    <property type="molecule type" value="Genomic_DNA"/>
</dbReference>
<dbReference type="Gene3D" id="3.30.420.40">
    <property type="match status" value="2"/>
</dbReference>
<dbReference type="InterPro" id="IPR043129">
    <property type="entry name" value="ATPase_NBD"/>
</dbReference>
<name>A0A1G7PHJ0_9BACT</name>
<sequence length="329" mass="35146">MAYFLAIDAGGTKTDFVLADETRTLARQRTGTIKRLRTDADTALKNLEEGLRGLTAQSGIAMSSVLRTCVGTAGETVPMVADWLRETIAERVSGQLLLLGDVEIALDAAFRGGPGILVLAGTGSNVAGRTPSGKMANTGGWGPVLSDQGSGHAIGLRAIRSVFMAIDEGRTTALQQAVMDFWNLPSLDLLIEYANRTPAPDVSRLAQLVYSVAQHGDPVAQEVLKAEGEALAHLVRLLIRKLQTLQGDPAFVPQLAFAGSIMERVVPVREALIASLRKDFPSLQTRDGVVDPIEGALWRARDQQAFEARAHAIEQRTTESVDATTAQPA</sequence>
<feature type="domain" description="ATPase BadF/BadG/BcrA/BcrD type" evidence="1">
    <location>
        <begin position="7"/>
        <end position="297"/>
    </location>
</feature>
<dbReference type="CDD" id="cd24007">
    <property type="entry name" value="ASKHA_NBD_eukNAGK-like"/>
    <property type="match status" value="1"/>
</dbReference>
<organism evidence="2 3">
    <name type="scientific">Terriglobus roseus</name>
    <dbReference type="NCBI Taxonomy" id="392734"/>
    <lineage>
        <taxon>Bacteria</taxon>
        <taxon>Pseudomonadati</taxon>
        <taxon>Acidobacteriota</taxon>
        <taxon>Terriglobia</taxon>
        <taxon>Terriglobales</taxon>
        <taxon>Acidobacteriaceae</taxon>
        <taxon>Terriglobus</taxon>
    </lineage>
</organism>
<proteinExistence type="predicted"/>
<evidence type="ECO:0000259" key="1">
    <source>
        <dbReference type="Pfam" id="PF01869"/>
    </source>
</evidence>
<dbReference type="PANTHER" id="PTHR43190:SF3">
    <property type="entry name" value="N-ACETYL-D-GLUCOSAMINE KINASE"/>
    <property type="match status" value="1"/>
</dbReference>
<keyword evidence="3" id="KW-1185">Reference proteome</keyword>
<dbReference type="SUPFAM" id="SSF53067">
    <property type="entry name" value="Actin-like ATPase domain"/>
    <property type="match status" value="2"/>
</dbReference>
<dbReference type="InterPro" id="IPR002731">
    <property type="entry name" value="ATPase_BadF"/>
</dbReference>
<evidence type="ECO:0000313" key="2">
    <source>
        <dbReference type="EMBL" id="SDF85832.1"/>
    </source>
</evidence>
<accession>A0A1G7PHJ0</accession>
<evidence type="ECO:0000313" key="3">
    <source>
        <dbReference type="Proteomes" id="UP000182427"/>
    </source>
</evidence>
<dbReference type="InterPro" id="IPR052519">
    <property type="entry name" value="Euk-type_GlcNAc_Kinase"/>
</dbReference>
<dbReference type="Pfam" id="PF01869">
    <property type="entry name" value="BcrAD_BadFG"/>
    <property type="match status" value="1"/>
</dbReference>
<dbReference type="RefSeq" id="WP_083346293.1">
    <property type="nucleotide sequence ID" value="NZ_LT629690.1"/>
</dbReference>
<dbReference type="Proteomes" id="UP000182427">
    <property type="component" value="Chromosome I"/>
</dbReference>
<dbReference type="AlphaFoldDB" id="A0A1G7PHJ0"/>
<dbReference type="OrthoDB" id="9772633at2"/>
<dbReference type="PANTHER" id="PTHR43190">
    <property type="entry name" value="N-ACETYL-D-GLUCOSAMINE KINASE"/>
    <property type="match status" value="1"/>
</dbReference>